<evidence type="ECO:0000313" key="1">
    <source>
        <dbReference type="EMBL" id="KIH47999.1"/>
    </source>
</evidence>
<sequence>MGVKRLTRALTPAEIAKLSQEELDLPVTWQDLQEALGDTNPSVCEVRLSTVLELYVEEQYLPAHSL</sequence>
<dbReference type="OrthoDB" id="5334845at2759"/>
<evidence type="ECO:0000313" key="2">
    <source>
        <dbReference type="Proteomes" id="UP000054047"/>
    </source>
</evidence>
<dbReference type="EMBL" id="KN763564">
    <property type="protein sequence ID" value="KIH47999.1"/>
    <property type="molecule type" value="Genomic_DNA"/>
</dbReference>
<reference evidence="1 2" key="1">
    <citation type="submission" date="2013-12" db="EMBL/GenBank/DDBJ databases">
        <title>Draft genome of the parsitic nematode Ancylostoma duodenale.</title>
        <authorList>
            <person name="Mitreva M."/>
        </authorList>
    </citation>
    <scope>NUCLEOTIDE SEQUENCE [LARGE SCALE GENOMIC DNA]</scope>
    <source>
        <strain evidence="1 2">Zhejiang</strain>
    </source>
</reference>
<accession>A0A0C2FMR3</accession>
<keyword evidence="2" id="KW-1185">Reference proteome</keyword>
<dbReference type="AlphaFoldDB" id="A0A0C2FMR3"/>
<organism evidence="1 2">
    <name type="scientific">Ancylostoma duodenale</name>
    <dbReference type="NCBI Taxonomy" id="51022"/>
    <lineage>
        <taxon>Eukaryota</taxon>
        <taxon>Metazoa</taxon>
        <taxon>Ecdysozoa</taxon>
        <taxon>Nematoda</taxon>
        <taxon>Chromadorea</taxon>
        <taxon>Rhabditida</taxon>
        <taxon>Rhabditina</taxon>
        <taxon>Rhabditomorpha</taxon>
        <taxon>Strongyloidea</taxon>
        <taxon>Ancylostomatidae</taxon>
        <taxon>Ancylostomatinae</taxon>
        <taxon>Ancylostoma</taxon>
    </lineage>
</organism>
<gene>
    <name evidence="1" type="ORF">ANCDUO_21936</name>
</gene>
<dbReference type="Proteomes" id="UP000054047">
    <property type="component" value="Unassembled WGS sequence"/>
</dbReference>
<protein>
    <submittedName>
        <fullName evidence="1">Uncharacterized protein</fullName>
    </submittedName>
</protein>
<name>A0A0C2FMR3_9BILA</name>
<proteinExistence type="predicted"/>